<feature type="domain" description="DAHP synthetase I/KDSA" evidence="9">
    <location>
        <begin position="9"/>
        <end position="269"/>
    </location>
</feature>
<evidence type="ECO:0000313" key="10">
    <source>
        <dbReference type="EMBL" id="MBC8360067.1"/>
    </source>
</evidence>
<protein>
    <recommendedName>
        <fullName evidence="8">2-dehydro-3-deoxyphosphooctonate aldolase</fullName>
        <ecNumber evidence="8">2.5.1.55</ecNumber>
    </recommendedName>
    <alternativeName>
        <fullName evidence="8">3-deoxy-D-manno-octulosonic acid 8-phosphate synthase</fullName>
    </alternativeName>
    <alternativeName>
        <fullName evidence="8">KDO-8-phosphate synthase</fullName>
        <shortName evidence="8">KDO 8-P synthase</shortName>
        <shortName evidence="8">KDOPS</shortName>
    </alternativeName>
    <alternativeName>
        <fullName evidence="8">Phospho-2-dehydro-3-deoxyoctonate aldolase</fullName>
    </alternativeName>
</protein>
<dbReference type="GO" id="GO:0019294">
    <property type="term" value="P:keto-3-deoxy-D-manno-octulosonic acid biosynthetic process"/>
    <property type="evidence" value="ECO:0007669"/>
    <property type="project" value="UniProtKB-UniRule"/>
</dbReference>
<dbReference type="Gene3D" id="3.20.20.70">
    <property type="entry name" value="Aldolase class I"/>
    <property type="match status" value="1"/>
</dbReference>
<dbReference type="NCBIfam" id="TIGR01362">
    <property type="entry name" value="KDO8P_synth"/>
    <property type="match status" value="1"/>
</dbReference>
<keyword evidence="5 8" id="KW-0963">Cytoplasm</keyword>
<gene>
    <name evidence="8 10" type="primary">kdsA</name>
    <name evidence="10" type="ORF">H8E23_01545</name>
</gene>
<keyword evidence="8" id="KW-0448">Lipopolysaccharide biosynthesis</keyword>
<reference evidence="10 11" key="1">
    <citation type="submission" date="2020-08" db="EMBL/GenBank/DDBJ databases">
        <title>Bridging the membrane lipid divide: bacteria of the FCB group superphylum have the potential to synthesize archaeal ether lipids.</title>
        <authorList>
            <person name="Villanueva L."/>
            <person name="Von Meijenfeldt F.A.B."/>
            <person name="Westbye A.B."/>
            <person name="Yadav S."/>
            <person name="Hopmans E.C."/>
            <person name="Dutilh B.E."/>
            <person name="Sinninghe Damste J.S."/>
        </authorList>
    </citation>
    <scope>NUCLEOTIDE SEQUENCE [LARGE SCALE GENOMIC DNA]</scope>
    <source>
        <strain evidence="10">NIOZ-UU30</strain>
    </source>
</reference>
<dbReference type="PANTHER" id="PTHR21057">
    <property type="entry name" value="PHOSPHO-2-DEHYDRO-3-DEOXYHEPTONATE ALDOLASE"/>
    <property type="match status" value="1"/>
</dbReference>
<comment type="caution">
    <text evidence="10">The sequence shown here is derived from an EMBL/GenBank/DDBJ whole genome shotgun (WGS) entry which is preliminary data.</text>
</comment>
<dbReference type="SUPFAM" id="SSF51569">
    <property type="entry name" value="Aldolase"/>
    <property type="match status" value="1"/>
</dbReference>
<comment type="catalytic activity">
    <reaction evidence="7 8">
        <text>D-arabinose 5-phosphate + phosphoenolpyruvate + H2O = 3-deoxy-alpha-D-manno-2-octulosonate-8-phosphate + phosphate</text>
        <dbReference type="Rhea" id="RHEA:14053"/>
        <dbReference type="ChEBI" id="CHEBI:15377"/>
        <dbReference type="ChEBI" id="CHEBI:43474"/>
        <dbReference type="ChEBI" id="CHEBI:57693"/>
        <dbReference type="ChEBI" id="CHEBI:58702"/>
        <dbReference type="ChEBI" id="CHEBI:85985"/>
        <dbReference type="EC" id="2.5.1.55"/>
    </reaction>
</comment>
<comment type="subcellular location">
    <subcellularLocation>
        <location evidence="1 8">Cytoplasm</location>
    </subcellularLocation>
</comment>
<dbReference type="HAMAP" id="MF_00056">
    <property type="entry name" value="KDO8P_synth"/>
    <property type="match status" value="1"/>
</dbReference>
<evidence type="ECO:0000256" key="4">
    <source>
        <dbReference type="ARBA" id="ARBA00010499"/>
    </source>
</evidence>
<keyword evidence="6 8" id="KW-0808">Transferase</keyword>
<dbReference type="InterPro" id="IPR013785">
    <property type="entry name" value="Aldolase_TIM"/>
</dbReference>
<dbReference type="EC" id="2.5.1.55" evidence="8"/>
<evidence type="ECO:0000256" key="1">
    <source>
        <dbReference type="ARBA" id="ARBA00004496"/>
    </source>
</evidence>
<evidence type="ECO:0000256" key="6">
    <source>
        <dbReference type="ARBA" id="ARBA00022679"/>
    </source>
</evidence>
<comment type="pathway">
    <text evidence="2">Bacterial outer membrane biogenesis; lipopolysaccharide biosynthesis.</text>
</comment>
<proteinExistence type="inferred from homology"/>
<comment type="pathway">
    <text evidence="3 8">Carbohydrate biosynthesis; 3-deoxy-D-manno-octulosonate biosynthesis; 3-deoxy-D-manno-octulosonate from D-ribulose 5-phosphate: step 2/3.</text>
</comment>
<organism evidence="10 11">
    <name type="scientific">Candidatus Desulfatibia profunda</name>
    <dbReference type="NCBI Taxonomy" id="2841695"/>
    <lineage>
        <taxon>Bacteria</taxon>
        <taxon>Pseudomonadati</taxon>
        <taxon>Thermodesulfobacteriota</taxon>
        <taxon>Desulfobacteria</taxon>
        <taxon>Desulfobacterales</taxon>
        <taxon>Desulfobacterales incertae sedis</taxon>
        <taxon>Candidatus Desulfatibia</taxon>
    </lineage>
</organism>
<dbReference type="Proteomes" id="UP000603434">
    <property type="component" value="Unassembled WGS sequence"/>
</dbReference>
<evidence type="ECO:0000256" key="5">
    <source>
        <dbReference type="ARBA" id="ARBA00022490"/>
    </source>
</evidence>
<evidence type="ECO:0000313" key="11">
    <source>
        <dbReference type="Proteomes" id="UP000603434"/>
    </source>
</evidence>
<name>A0A8J6THR1_9BACT</name>
<dbReference type="EMBL" id="JACNJH010000061">
    <property type="protein sequence ID" value="MBC8360067.1"/>
    <property type="molecule type" value="Genomic_DNA"/>
</dbReference>
<evidence type="ECO:0000256" key="7">
    <source>
        <dbReference type="ARBA" id="ARBA00049112"/>
    </source>
</evidence>
<dbReference type="UniPathway" id="UPA00357">
    <property type="reaction ID" value="UER00474"/>
</dbReference>
<dbReference type="AlphaFoldDB" id="A0A8J6THR1"/>
<evidence type="ECO:0000259" key="9">
    <source>
        <dbReference type="Pfam" id="PF00793"/>
    </source>
</evidence>
<dbReference type="NCBIfam" id="NF003543">
    <property type="entry name" value="PRK05198.1"/>
    <property type="match status" value="1"/>
</dbReference>
<evidence type="ECO:0000256" key="3">
    <source>
        <dbReference type="ARBA" id="ARBA00004845"/>
    </source>
</evidence>
<dbReference type="InterPro" id="IPR006218">
    <property type="entry name" value="DAHP1/KDSA"/>
</dbReference>
<dbReference type="Pfam" id="PF00793">
    <property type="entry name" value="DAHP_synth_1"/>
    <property type="match status" value="1"/>
</dbReference>
<dbReference type="GO" id="GO:0008676">
    <property type="term" value="F:3-deoxy-8-phosphooctulonate synthase activity"/>
    <property type="evidence" value="ECO:0007669"/>
    <property type="project" value="UniProtKB-UniRule"/>
</dbReference>
<evidence type="ECO:0000256" key="2">
    <source>
        <dbReference type="ARBA" id="ARBA00004756"/>
    </source>
</evidence>
<dbReference type="GO" id="GO:0005737">
    <property type="term" value="C:cytoplasm"/>
    <property type="evidence" value="ECO:0007669"/>
    <property type="project" value="UniProtKB-SubCell"/>
</dbReference>
<comment type="similarity">
    <text evidence="4 8">Belongs to the KdsA family.</text>
</comment>
<evidence type="ECO:0000256" key="8">
    <source>
        <dbReference type="HAMAP-Rule" id="MF_00056"/>
    </source>
</evidence>
<dbReference type="UniPathway" id="UPA00030"/>
<dbReference type="InterPro" id="IPR006269">
    <property type="entry name" value="KDO8P_synthase"/>
</dbReference>
<sequence>MNHIVNIGHLSIGKGQPLLLIAGPCVIEDYETTHAIAVYLKELTLKLDIPLIFKASYDKANRTSINSFRGPGIKNGLEILERIKSELNLVIISDVHRVAEIAAAARVLDVIQIPAFLCRQTDFILEVAGTGKPLNIKKGQFLAPWDIANVVEKATSTGNNRILITERGTMFGYNNLVVDFRSIKIMQDIGWPVIFDATHSIQLPGGAGTRSGGQREFAPILAGAAVAAGADGIFMEVHPNPDKALCDGPNSLKLEALDELLPRLKAIRKAISP</sequence>
<accession>A0A8J6THR1</accession>